<dbReference type="PROSITE" id="PS51007">
    <property type="entry name" value="CYTC"/>
    <property type="match status" value="1"/>
</dbReference>
<proteinExistence type="predicted"/>
<dbReference type="PANTHER" id="PTHR30600:SF4">
    <property type="entry name" value="CYTOCHROME C DOMAIN-CONTAINING PROTEIN"/>
    <property type="match status" value="1"/>
</dbReference>
<feature type="domain" description="Cytochrome c" evidence="5">
    <location>
        <begin position="364"/>
        <end position="498"/>
    </location>
</feature>
<comment type="caution">
    <text evidence="6">The sequence shown here is derived from an EMBL/GenBank/DDBJ whole genome shotgun (WGS) entry which is preliminary data.</text>
</comment>
<dbReference type="InterPro" id="IPR036909">
    <property type="entry name" value="Cyt_c-like_dom_sf"/>
</dbReference>
<dbReference type="Pfam" id="PF06537">
    <property type="entry name" value="DHOR"/>
    <property type="match status" value="1"/>
</dbReference>
<dbReference type="Proteomes" id="UP001501565">
    <property type="component" value="Unassembled WGS sequence"/>
</dbReference>
<evidence type="ECO:0000256" key="3">
    <source>
        <dbReference type="ARBA" id="ARBA00023004"/>
    </source>
</evidence>
<dbReference type="PANTHER" id="PTHR30600">
    <property type="entry name" value="CYTOCHROME C PEROXIDASE-RELATED"/>
    <property type="match status" value="1"/>
</dbReference>
<evidence type="ECO:0000313" key="6">
    <source>
        <dbReference type="EMBL" id="GAA3932220.1"/>
    </source>
</evidence>
<evidence type="ECO:0000256" key="4">
    <source>
        <dbReference type="PROSITE-ProRule" id="PRU00433"/>
    </source>
</evidence>
<evidence type="ECO:0000313" key="7">
    <source>
        <dbReference type="Proteomes" id="UP001501565"/>
    </source>
</evidence>
<reference evidence="7" key="1">
    <citation type="journal article" date="2019" name="Int. J. Syst. Evol. Microbiol.">
        <title>The Global Catalogue of Microorganisms (GCM) 10K type strain sequencing project: providing services to taxonomists for standard genome sequencing and annotation.</title>
        <authorList>
            <consortium name="The Broad Institute Genomics Platform"/>
            <consortium name="The Broad Institute Genome Sequencing Center for Infectious Disease"/>
            <person name="Wu L."/>
            <person name="Ma J."/>
        </authorList>
    </citation>
    <scope>NUCLEOTIDE SEQUENCE [LARGE SCALE GENOMIC DNA]</scope>
    <source>
        <strain evidence="7">JCM 17551</strain>
    </source>
</reference>
<dbReference type="Gene3D" id="1.10.760.10">
    <property type="entry name" value="Cytochrome c-like domain"/>
    <property type="match status" value="1"/>
</dbReference>
<accession>A0ABP7MZM5</accession>
<dbReference type="InterPro" id="IPR010538">
    <property type="entry name" value="DHOR"/>
</dbReference>
<evidence type="ECO:0000259" key="5">
    <source>
        <dbReference type="PROSITE" id="PS51007"/>
    </source>
</evidence>
<keyword evidence="1 4" id="KW-0349">Heme</keyword>
<dbReference type="InterPro" id="IPR009056">
    <property type="entry name" value="Cyt_c-like_dom"/>
</dbReference>
<keyword evidence="3 4" id="KW-0408">Iron</keyword>
<evidence type="ECO:0000256" key="1">
    <source>
        <dbReference type="ARBA" id="ARBA00022617"/>
    </source>
</evidence>
<evidence type="ECO:0000256" key="2">
    <source>
        <dbReference type="ARBA" id="ARBA00022723"/>
    </source>
</evidence>
<gene>
    <name evidence="6" type="ORF">GCM10022277_31400</name>
</gene>
<dbReference type="InterPro" id="IPR051395">
    <property type="entry name" value="Cytochrome_c_Peroxidase/MauG"/>
</dbReference>
<sequence>MGEELMLLSNNEGHGKAKRSLALAVSLLLSPVVMQSAQADVLNVTADFDPREVRQGGDNSTTTMTSNAFSKPSTLLKGSHRADFKVGNSFFKNPWVVAPASTDARDGLGSLFNVNACQSCHIKDGRGHAPRDASDRADSMLIRLSILPQNQAHQDLLKQGKTASIAEPNYGGQFQDQSVFGVKPEGRVEVTWKMVDVTFADGEVVELRKPEFALTRLAYGELHPDTKMSPRVAPPMIGLGLLEAIDSKDILGQQDQNDNNNDGISGRANWVVDAKTGDLVLGRFGWKAGQPSLEQQGAGAFNGDMGLTTSLFTSENCTSAQTSCLNAPTGSRQGEPEVSDAILDAVTFYSQNLAVPVRRDADHIDVLKGKALFYEAGCQSCHTPAYKTGASASVDKHLRNQIIYPYTDMLLHDMGEELSDGGHTEFLAEGNEWRTPPLWGIGMAETVNGHTEFLHDGRARNVMEAVLWHGGEAEKSKQLVLQMSKEERKQLVRFLNSL</sequence>
<protein>
    <submittedName>
        <fullName evidence="6">Di-heme oxidoredictase family protein</fullName>
    </submittedName>
</protein>
<dbReference type="PIRSF" id="PIRSF028099">
    <property type="entry name" value="DUF1111"/>
    <property type="match status" value="1"/>
</dbReference>
<dbReference type="EMBL" id="BAABBN010000007">
    <property type="protein sequence ID" value="GAA3932220.1"/>
    <property type="molecule type" value="Genomic_DNA"/>
</dbReference>
<dbReference type="SUPFAM" id="SSF46626">
    <property type="entry name" value="Cytochrome c"/>
    <property type="match status" value="1"/>
</dbReference>
<name>A0ABP7MZM5_9GAMM</name>
<organism evidence="6 7">
    <name type="scientific">Litoribacillus peritrichatus</name>
    <dbReference type="NCBI Taxonomy" id="718191"/>
    <lineage>
        <taxon>Bacteria</taxon>
        <taxon>Pseudomonadati</taxon>
        <taxon>Pseudomonadota</taxon>
        <taxon>Gammaproteobacteria</taxon>
        <taxon>Oceanospirillales</taxon>
        <taxon>Oceanospirillaceae</taxon>
        <taxon>Litoribacillus</taxon>
    </lineage>
</organism>
<keyword evidence="7" id="KW-1185">Reference proteome</keyword>
<keyword evidence="2 4" id="KW-0479">Metal-binding</keyword>